<proteinExistence type="predicted"/>
<dbReference type="SUPFAM" id="SSF51735">
    <property type="entry name" value="NAD(P)-binding Rossmann-fold domains"/>
    <property type="match status" value="1"/>
</dbReference>
<dbReference type="SUPFAM" id="SSF56059">
    <property type="entry name" value="Glutathione synthetase ATP-binding domain-like"/>
    <property type="match status" value="1"/>
</dbReference>
<dbReference type="Gene3D" id="3.30.1490.20">
    <property type="entry name" value="ATP-grasp fold, A domain"/>
    <property type="match status" value="1"/>
</dbReference>
<dbReference type="RefSeq" id="WP_015906265.1">
    <property type="nucleotide sequence ID" value="NC_012108.1"/>
</dbReference>
<dbReference type="Pfam" id="PF13549">
    <property type="entry name" value="ATP-grasp_5"/>
    <property type="match status" value="2"/>
</dbReference>
<dbReference type="InterPro" id="IPR032875">
    <property type="entry name" value="Succ_CoA_lig_flav_dom"/>
</dbReference>
<dbReference type="InterPro" id="IPR003781">
    <property type="entry name" value="CoA-bd"/>
</dbReference>
<evidence type="ECO:0000259" key="1">
    <source>
        <dbReference type="SMART" id="SM00881"/>
    </source>
</evidence>
<dbReference type="InterPro" id="IPR013815">
    <property type="entry name" value="ATP_grasp_subdomain_1"/>
</dbReference>
<dbReference type="InterPro" id="IPR016102">
    <property type="entry name" value="Succinyl-CoA_synth-like"/>
</dbReference>
<dbReference type="eggNOG" id="COG1042">
    <property type="taxonomic scope" value="Bacteria"/>
</dbReference>
<dbReference type="Gene3D" id="3.40.50.720">
    <property type="entry name" value="NAD(P)-binding Rossmann-like Domain"/>
    <property type="match status" value="1"/>
</dbReference>
<dbReference type="AlphaFoldDB" id="C0QF50"/>
<dbReference type="InterPro" id="IPR036291">
    <property type="entry name" value="NAD(P)-bd_dom_sf"/>
</dbReference>
<reference evidence="2 3" key="1">
    <citation type="journal article" date="2009" name="Environ. Microbiol.">
        <title>Genome sequence of Desulfobacterium autotrophicum HRM2, a marine sulfate reducer oxidizing organic carbon completely to carbon dioxide.</title>
        <authorList>
            <person name="Strittmatter A.W."/>
            <person name="Liesegang H."/>
            <person name="Rabus R."/>
            <person name="Decker I."/>
            <person name="Amann J."/>
            <person name="Andres S."/>
            <person name="Henne A."/>
            <person name="Fricke W.F."/>
            <person name="Martinez-Arias R."/>
            <person name="Bartels D."/>
            <person name="Goesmann A."/>
            <person name="Krause L."/>
            <person name="Puehler A."/>
            <person name="Klenk H.P."/>
            <person name="Richter M."/>
            <person name="Schuler M."/>
            <person name="Gloeckner F.O."/>
            <person name="Meyerdierks A."/>
            <person name="Gottschalk G."/>
            <person name="Amann R."/>
        </authorList>
    </citation>
    <scope>NUCLEOTIDE SEQUENCE [LARGE SCALE GENOMIC DNA]</scope>
    <source>
        <strain evidence="3">ATCC 43914 / DSM 3382 / HRM2</strain>
    </source>
</reference>
<dbReference type="Pfam" id="PF13380">
    <property type="entry name" value="CoA_binding_2"/>
    <property type="match status" value="1"/>
</dbReference>
<accession>C0QF50</accession>
<dbReference type="PANTHER" id="PTHR42793">
    <property type="entry name" value="COA BINDING DOMAIN CONTAINING PROTEIN"/>
    <property type="match status" value="1"/>
</dbReference>
<dbReference type="Pfam" id="PF13607">
    <property type="entry name" value="Succ_CoA_lig"/>
    <property type="match status" value="1"/>
</dbReference>
<dbReference type="OrthoDB" id="9807426at2"/>
<evidence type="ECO:0000313" key="2">
    <source>
        <dbReference type="EMBL" id="ACN17551.1"/>
    </source>
</evidence>
<dbReference type="Gene3D" id="3.40.50.261">
    <property type="entry name" value="Succinyl-CoA synthetase domains"/>
    <property type="match status" value="2"/>
</dbReference>
<dbReference type="HOGENOM" id="CLU_007415_2_1_7"/>
<name>C0QF50_DESAH</name>
<evidence type="ECO:0000313" key="3">
    <source>
        <dbReference type="Proteomes" id="UP000000442"/>
    </source>
</evidence>
<feature type="domain" description="CoA-binding" evidence="1">
    <location>
        <begin position="306"/>
        <end position="402"/>
    </location>
</feature>
<dbReference type="EMBL" id="CP001087">
    <property type="protein sequence ID" value="ACN17551.1"/>
    <property type="molecule type" value="Genomic_DNA"/>
</dbReference>
<dbReference type="SMART" id="SM00881">
    <property type="entry name" value="CoA_binding"/>
    <property type="match status" value="1"/>
</dbReference>
<sequence length="800" mass="86196">MKLYIDFQGMTRIFGRAADQGRDQLFEHETYDLLRALGSESVPEHLLFARDLRLTSDLLAPFPGRKVVLKIVSPDVVHKSDMGGVKVVPKLAGKVRSEGRRMVDRVSDRFAAFVETHPDQVPEPFKDLTGKALRTAVNNRIQGVLITEYLPPESDALGNELLVSLRWTREFGMVITAGLGGIDTELFAERLRPGQAVVSASTALVTAQTFFELFQTTIAYGKLSGQTRGGKRLVSDEQILECFGAFIAVGNHFSPLNPGVCHTIEELEVNPFALKDYEMVPLDGLCRFKKPTTPTTPRETDNIDSLLHPESVAILGVSATQMNFGRHILENMVKAGFPEKKITLVSSTAKEIDGIACVKDLTRLPTVDLLVIAVGAKQVPGLVDDIIDNHRAKSVILIPGGLGEKQGTKTMARTMAAKIHQAHCLGKGAPLFLGGNCLGIISRPGGVDTFFTPENCSPKRRHTPPSKTALISQSGAFALVRMTALVSGDPAYTITVGNQTDLTIGDFLTWMADAPEIAIIFVYVEGFNDLDGLHACRGIRRAVKRGKQVIVYKAGRTPEGKQATSGHTASVAGDYMVCTSCLGQAGALVTDSLEEFDGLMNLSTFLHGKKITGNRIAGLSPAGFETVGIADSLQSRDSCLELAQFQPETQKTIAALFDKAGLTEIMDIKNPLDITPGAPDMVHVGAIKAMIQDKNIDAVVLSLGSLAPATGDTPALDDPSGYTTTPGSLATLLPEIAATSPKPVVVFNDAGQAHDPINNRLRRQGFPVFNTCSQTMTLVARYIAYRLGLKSLIENEQNAQ</sequence>
<organism evidence="2 3">
    <name type="scientific">Desulforapulum autotrophicum (strain ATCC 43914 / DSM 3382 / VKM B-1955 / HRM2)</name>
    <name type="common">Desulfobacterium autotrophicum</name>
    <dbReference type="NCBI Taxonomy" id="177437"/>
    <lineage>
        <taxon>Bacteria</taxon>
        <taxon>Pseudomonadati</taxon>
        <taxon>Thermodesulfobacteriota</taxon>
        <taxon>Desulfobacteria</taxon>
        <taxon>Desulfobacterales</taxon>
        <taxon>Desulfobacteraceae</taxon>
        <taxon>Desulforapulum</taxon>
    </lineage>
</organism>
<gene>
    <name evidence="2" type="ordered locus">HRM2_44950</name>
</gene>
<dbReference type="SUPFAM" id="SSF52210">
    <property type="entry name" value="Succinyl-CoA synthetase domains"/>
    <property type="match status" value="2"/>
</dbReference>
<dbReference type="Gene3D" id="3.30.470.20">
    <property type="entry name" value="ATP-grasp fold, B domain"/>
    <property type="match status" value="1"/>
</dbReference>
<dbReference type="PANTHER" id="PTHR42793:SF1">
    <property type="entry name" value="PEPTIDYL-LYSINE N-ACETYLTRANSFERASE PATZ"/>
    <property type="match status" value="1"/>
</dbReference>
<dbReference type="KEGG" id="dat:HRM2_44950"/>
<dbReference type="STRING" id="177437.HRM2_44950"/>
<dbReference type="GO" id="GO:0005524">
    <property type="term" value="F:ATP binding"/>
    <property type="evidence" value="ECO:0007669"/>
    <property type="project" value="InterPro"/>
</dbReference>
<dbReference type="Proteomes" id="UP000000442">
    <property type="component" value="Chromosome"/>
</dbReference>
<protein>
    <submittedName>
        <fullName evidence="2">Acetyl-CoA synthetase</fullName>
    </submittedName>
</protein>
<keyword evidence="3" id="KW-1185">Reference proteome</keyword>